<sequence length="88" mass="10107">MNIVRDKNLSKGPRIPESKREAATWLKIRTPKKYASKELWVEIKSTVETKSMLKIKSPVEIKSMVEIKSPVEIKSTVEIKINSLRVLT</sequence>
<gene>
    <name evidence="1" type="ORF">C2G38_2214110</name>
</gene>
<protein>
    <submittedName>
        <fullName evidence="1">Uncharacterized protein</fullName>
    </submittedName>
</protein>
<organism evidence="1 2">
    <name type="scientific">Gigaspora rosea</name>
    <dbReference type="NCBI Taxonomy" id="44941"/>
    <lineage>
        <taxon>Eukaryota</taxon>
        <taxon>Fungi</taxon>
        <taxon>Fungi incertae sedis</taxon>
        <taxon>Mucoromycota</taxon>
        <taxon>Glomeromycotina</taxon>
        <taxon>Glomeromycetes</taxon>
        <taxon>Diversisporales</taxon>
        <taxon>Gigasporaceae</taxon>
        <taxon>Gigaspora</taxon>
    </lineage>
</organism>
<dbReference type="AlphaFoldDB" id="A0A397UB97"/>
<proteinExistence type="predicted"/>
<name>A0A397UB97_9GLOM</name>
<comment type="caution">
    <text evidence="1">The sequence shown here is derived from an EMBL/GenBank/DDBJ whole genome shotgun (WGS) entry which is preliminary data.</text>
</comment>
<keyword evidence="2" id="KW-1185">Reference proteome</keyword>
<dbReference type="Proteomes" id="UP000266673">
    <property type="component" value="Unassembled WGS sequence"/>
</dbReference>
<dbReference type="EMBL" id="QKWP01001638">
    <property type="protein sequence ID" value="RIB07532.1"/>
    <property type="molecule type" value="Genomic_DNA"/>
</dbReference>
<evidence type="ECO:0000313" key="2">
    <source>
        <dbReference type="Proteomes" id="UP000266673"/>
    </source>
</evidence>
<evidence type="ECO:0000313" key="1">
    <source>
        <dbReference type="EMBL" id="RIB07532.1"/>
    </source>
</evidence>
<reference evidence="1 2" key="1">
    <citation type="submission" date="2018-06" db="EMBL/GenBank/DDBJ databases">
        <title>Comparative genomics reveals the genomic features of Rhizophagus irregularis, R. cerebriforme, R. diaphanum and Gigaspora rosea, and their symbiotic lifestyle signature.</title>
        <authorList>
            <person name="Morin E."/>
            <person name="San Clemente H."/>
            <person name="Chen E.C.H."/>
            <person name="De La Providencia I."/>
            <person name="Hainaut M."/>
            <person name="Kuo A."/>
            <person name="Kohler A."/>
            <person name="Murat C."/>
            <person name="Tang N."/>
            <person name="Roy S."/>
            <person name="Loubradou J."/>
            <person name="Henrissat B."/>
            <person name="Grigoriev I.V."/>
            <person name="Corradi N."/>
            <person name="Roux C."/>
            <person name="Martin F.M."/>
        </authorList>
    </citation>
    <scope>NUCLEOTIDE SEQUENCE [LARGE SCALE GENOMIC DNA]</scope>
    <source>
        <strain evidence="1 2">DAOM 194757</strain>
    </source>
</reference>
<dbReference type="OrthoDB" id="2441647at2759"/>
<accession>A0A397UB97</accession>